<dbReference type="InterPro" id="IPR014195">
    <property type="entry name" value="Spore_III_AG"/>
</dbReference>
<evidence type="ECO:0000313" key="4">
    <source>
        <dbReference type="Proteomes" id="UP000237797"/>
    </source>
</evidence>
<keyword evidence="4" id="KW-1185">Reference proteome</keyword>
<keyword evidence="2" id="KW-1133">Transmembrane helix</keyword>
<proteinExistence type="predicted"/>
<feature type="transmembrane region" description="Helical" evidence="2">
    <location>
        <begin position="28"/>
        <end position="48"/>
    </location>
</feature>
<keyword evidence="2" id="KW-0812">Transmembrane</keyword>
<evidence type="ECO:0000256" key="2">
    <source>
        <dbReference type="SAM" id="Phobius"/>
    </source>
</evidence>
<reference evidence="3 4" key="1">
    <citation type="submission" date="2018-03" db="EMBL/GenBank/DDBJ databases">
        <title>Genomic Encyclopedia of Archaeal and Bacterial Type Strains, Phase II (KMG-II): from individual species to whole genera.</title>
        <authorList>
            <person name="Goeker M."/>
        </authorList>
    </citation>
    <scope>NUCLEOTIDE SEQUENCE [LARGE SCALE GENOMIC DNA]</scope>
    <source>
        <strain evidence="3 4">DSM 44946</strain>
    </source>
</reference>
<gene>
    <name evidence="3" type="ORF">CLV97_12050</name>
</gene>
<name>A0A2T0LCT4_9BACL</name>
<protein>
    <submittedName>
        <fullName evidence="3">Stage III sporulation protein AG</fullName>
    </submittedName>
</protein>
<dbReference type="AlphaFoldDB" id="A0A2T0LCT4"/>
<dbReference type="Proteomes" id="UP000237797">
    <property type="component" value="Unassembled WGS sequence"/>
</dbReference>
<organism evidence="3 4">
    <name type="scientific">Planifilum fimeticola</name>
    <dbReference type="NCBI Taxonomy" id="201975"/>
    <lineage>
        <taxon>Bacteria</taxon>
        <taxon>Bacillati</taxon>
        <taxon>Bacillota</taxon>
        <taxon>Bacilli</taxon>
        <taxon>Bacillales</taxon>
        <taxon>Thermoactinomycetaceae</taxon>
        <taxon>Planifilum</taxon>
    </lineage>
</organism>
<evidence type="ECO:0000313" key="3">
    <source>
        <dbReference type="EMBL" id="PRX39806.1"/>
    </source>
</evidence>
<keyword evidence="2" id="KW-0472">Membrane</keyword>
<dbReference type="EMBL" id="PVNE01000020">
    <property type="protein sequence ID" value="PRX39806.1"/>
    <property type="molecule type" value="Genomic_DNA"/>
</dbReference>
<dbReference type="NCBIfam" id="TIGR02830">
    <property type="entry name" value="spore_III_AG"/>
    <property type="match status" value="1"/>
</dbReference>
<sequence length="210" mass="23445">MFKGLFDRLEKMWGGGEQGAKRVNTFRWLILIGCLGAALMILSSFFSVEQEVPGNSYSSADSKEGSVPAAAFGNKDMTMQDYEEMYESQLRDVLGKIVGVENVSVMVNLESSEETVVEKDRRETQQVTEESDKKGGTRKINEHTVEDKVVLHRTDDGEKPIVVKRIKPRVRGVLIVAEGAEDLKRRALIIEAVQRVLDVPVHRISVLPKG</sequence>
<accession>A0A2T0LCT4</accession>
<feature type="region of interest" description="Disordered" evidence="1">
    <location>
        <begin position="117"/>
        <end position="141"/>
    </location>
</feature>
<dbReference type="RefSeq" id="WP_245891528.1">
    <property type="nucleotide sequence ID" value="NZ_PVNE01000020.1"/>
</dbReference>
<evidence type="ECO:0000256" key="1">
    <source>
        <dbReference type="SAM" id="MobiDB-lite"/>
    </source>
</evidence>
<comment type="caution">
    <text evidence="3">The sequence shown here is derived from an EMBL/GenBank/DDBJ whole genome shotgun (WGS) entry which is preliminary data.</text>
</comment>